<dbReference type="Gene3D" id="3.30.40.10">
    <property type="entry name" value="Zinc/RING finger domain, C3HC4 (zinc finger)"/>
    <property type="match status" value="1"/>
</dbReference>
<sequence>MTQHGFDKVFVIFLALSILLGSLLYYHLHQIMYVLFGAGQNMVPGFHLDDKKPNVLIVMMFAIGVYTGTCFVLQHTWMSAELVVALVLFVVTAVHSNPRLEVFRAFLGRVTCASWCVVVVAIIVGVLAVMLHKQMAVVSLSAGLVLISGTILVLAVLVNVQHRGGASWLFRHFPIAFGVGLLLLMLDVLMEHASGDTKLCALLWLVLIGILDCCQQKGWIQGPSFRNIPNVWIPVNQNIPNNNHVPNNRNPPPAKPYLLETLPQVNVNEKDIATHIECPLCKEDLELGCPVVHLPCSHIYHDRCIEGWLLDKNCTCPLCLWEFPTDNESYNRGQTQRMKNRKPRYYWYELERTPVRELKQWLSPGDSFCALEKKELFQHLMDTQAIVVIDNPQPEAGTTRSSSKEVQHTV</sequence>
<dbReference type="EMBL" id="CAICTM010001788">
    <property type="protein sequence ID" value="CAB9526184.1"/>
    <property type="molecule type" value="Genomic_DNA"/>
</dbReference>
<dbReference type="PROSITE" id="PS50089">
    <property type="entry name" value="ZF_RING_2"/>
    <property type="match status" value="1"/>
</dbReference>
<proteinExistence type="predicted"/>
<organism evidence="8 9">
    <name type="scientific">Seminavis robusta</name>
    <dbReference type="NCBI Taxonomy" id="568900"/>
    <lineage>
        <taxon>Eukaryota</taxon>
        <taxon>Sar</taxon>
        <taxon>Stramenopiles</taxon>
        <taxon>Ochrophyta</taxon>
        <taxon>Bacillariophyta</taxon>
        <taxon>Bacillariophyceae</taxon>
        <taxon>Bacillariophycidae</taxon>
        <taxon>Naviculales</taxon>
        <taxon>Naviculaceae</taxon>
        <taxon>Seminavis</taxon>
    </lineage>
</organism>
<keyword evidence="3" id="KW-0862">Zinc</keyword>
<reference evidence="8" key="1">
    <citation type="submission" date="2020-06" db="EMBL/GenBank/DDBJ databases">
        <authorList>
            <consortium name="Plant Systems Biology data submission"/>
        </authorList>
    </citation>
    <scope>NUCLEOTIDE SEQUENCE</scope>
    <source>
        <strain evidence="8">D6</strain>
    </source>
</reference>
<accession>A0A9N8EW89</accession>
<dbReference type="CDD" id="cd16448">
    <property type="entry name" value="RING-H2"/>
    <property type="match status" value="1"/>
</dbReference>
<evidence type="ECO:0000313" key="9">
    <source>
        <dbReference type="Proteomes" id="UP001153069"/>
    </source>
</evidence>
<dbReference type="Pfam" id="PF13639">
    <property type="entry name" value="zf-RING_2"/>
    <property type="match status" value="1"/>
</dbReference>
<dbReference type="GO" id="GO:0008270">
    <property type="term" value="F:zinc ion binding"/>
    <property type="evidence" value="ECO:0007669"/>
    <property type="project" value="UniProtKB-KW"/>
</dbReference>
<dbReference type="PANTHER" id="PTHR45931:SF3">
    <property type="entry name" value="RING ZINC FINGER-CONTAINING PROTEIN"/>
    <property type="match status" value="1"/>
</dbReference>
<dbReference type="SMART" id="SM00184">
    <property type="entry name" value="RING"/>
    <property type="match status" value="1"/>
</dbReference>
<name>A0A9N8EW89_9STRA</name>
<dbReference type="PANTHER" id="PTHR45931">
    <property type="entry name" value="SI:CH211-59O9.10"/>
    <property type="match status" value="1"/>
</dbReference>
<dbReference type="InterPro" id="IPR001841">
    <property type="entry name" value="Znf_RING"/>
</dbReference>
<protein>
    <recommendedName>
        <fullName evidence="7">RING-type domain-containing protein</fullName>
    </recommendedName>
</protein>
<comment type="caution">
    <text evidence="8">The sequence shown here is derived from an EMBL/GenBank/DDBJ whole genome shotgun (WGS) entry which is preliminary data.</text>
</comment>
<dbReference type="AlphaFoldDB" id="A0A9N8EW89"/>
<evidence type="ECO:0000256" key="1">
    <source>
        <dbReference type="ARBA" id="ARBA00022723"/>
    </source>
</evidence>
<dbReference type="GO" id="GO:0006511">
    <property type="term" value="P:ubiquitin-dependent protein catabolic process"/>
    <property type="evidence" value="ECO:0007669"/>
    <property type="project" value="TreeGrafter"/>
</dbReference>
<feature type="transmembrane region" description="Helical" evidence="6">
    <location>
        <begin position="106"/>
        <end position="129"/>
    </location>
</feature>
<evidence type="ECO:0000259" key="7">
    <source>
        <dbReference type="PROSITE" id="PS50089"/>
    </source>
</evidence>
<keyword evidence="6" id="KW-1133">Transmembrane helix</keyword>
<dbReference type="SUPFAM" id="SSF57850">
    <property type="entry name" value="RING/U-box"/>
    <property type="match status" value="1"/>
</dbReference>
<feature type="transmembrane region" description="Helical" evidence="6">
    <location>
        <begin position="55"/>
        <end position="73"/>
    </location>
</feature>
<feature type="region of interest" description="Disordered" evidence="5">
    <location>
        <begin position="391"/>
        <end position="410"/>
    </location>
</feature>
<keyword evidence="9" id="KW-1185">Reference proteome</keyword>
<keyword evidence="6" id="KW-0472">Membrane</keyword>
<dbReference type="GO" id="GO:0061630">
    <property type="term" value="F:ubiquitin protein ligase activity"/>
    <property type="evidence" value="ECO:0007669"/>
    <property type="project" value="TreeGrafter"/>
</dbReference>
<evidence type="ECO:0000256" key="3">
    <source>
        <dbReference type="ARBA" id="ARBA00022833"/>
    </source>
</evidence>
<evidence type="ECO:0000256" key="2">
    <source>
        <dbReference type="ARBA" id="ARBA00022771"/>
    </source>
</evidence>
<dbReference type="Proteomes" id="UP001153069">
    <property type="component" value="Unassembled WGS sequence"/>
</dbReference>
<dbReference type="OrthoDB" id="8062037at2759"/>
<feature type="transmembrane region" description="Helical" evidence="6">
    <location>
        <begin position="169"/>
        <end position="189"/>
    </location>
</feature>
<dbReference type="InterPro" id="IPR051834">
    <property type="entry name" value="RING_finger_E3_ligase"/>
</dbReference>
<dbReference type="InterPro" id="IPR013083">
    <property type="entry name" value="Znf_RING/FYVE/PHD"/>
</dbReference>
<evidence type="ECO:0000256" key="6">
    <source>
        <dbReference type="SAM" id="Phobius"/>
    </source>
</evidence>
<feature type="transmembrane region" description="Helical" evidence="6">
    <location>
        <begin position="80"/>
        <end position="100"/>
    </location>
</feature>
<evidence type="ECO:0000313" key="8">
    <source>
        <dbReference type="EMBL" id="CAB9526184.1"/>
    </source>
</evidence>
<feature type="transmembrane region" description="Helical" evidence="6">
    <location>
        <begin position="136"/>
        <end position="157"/>
    </location>
</feature>
<feature type="domain" description="RING-type" evidence="7">
    <location>
        <begin position="278"/>
        <end position="319"/>
    </location>
</feature>
<evidence type="ECO:0000256" key="4">
    <source>
        <dbReference type="PROSITE-ProRule" id="PRU00175"/>
    </source>
</evidence>
<evidence type="ECO:0000256" key="5">
    <source>
        <dbReference type="SAM" id="MobiDB-lite"/>
    </source>
</evidence>
<keyword evidence="1" id="KW-0479">Metal-binding</keyword>
<dbReference type="GO" id="GO:0005634">
    <property type="term" value="C:nucleus"/>
    <property type="evidence" value="ECO:0007669"/>
    <property type="project" value="TreeGrafter"/>
</dbReference>
<keyword evidence="2 4" id="KW-0863">Zinc-finger</keyword>
<gene>
    <name evidence="8" type="ORF">SEMRO_1790_G297760.2</name>
</gene>
<keyword evidence="6" id="KW-0812">Transmembrane</keyword>
<feature type="transmembrane region" description="Helical" evidence="6">
    <location>
        <begin position="9"/>
        <end position="28"/>
    </location>
</feature>